<comment type="caution">
    <text evidence="1">The sequence shown here is derived from an EMBL/GenBank/DDBJ whole genome shotgun (WGS) entry which is preliminary data.</text>
</comment>
<reference evidence="1 2" key="1">
    <citation type="submission" date="2020-08" db="EMBL/GenBank/DDBJ databases">
        <title>Genomic Encyclopedia of Type Strains, Phase IV (KMG-IV): sequencing the most valuable type-strain genomes for metagenomic binning, comparative biology and taxonomic classification.</title>
        <authorList>
            <person name="Goeker M."/>
        </authorList>
    </citation>
    <scope>NUCLEOTIDE SEQUENCE [LARGE SCALE GENOMIC DNA]</scope>
    <source>
        <strain evidence="1 2">DSM 22198</strain>
    </source>
</reference>
<gene>
    <name evidence="1" type="ORF">FHS74_004864</name>
</gene>
<proteinExistence type="predicted"/>
<accession>A0A7X0EEV2</accession>
<dbReference type="RefSeq" id="WP_184806485.1">
    <property type="nucleotide sequence ID" value="NZ_JACIIZ010000016.1"/>
</dbReference>
<evidence type="ECO:0000313" key="1">
    <source>
        <dbReference type="EMBL" id="MBB6254278.1"/>
    </source>
</evidence>
<dbReference type="AlphaFoldDB" id="A0A7X0EEV2"/>
<dbReference type="Proteomes" id="UP000539175">
    <property type="component" value="Unassembled WGS sequence"/>
</dbReference>
<dbReference type="EMBL" id="JACIIZ010000016">
    <property type="protein sequence ID" value="MBB6254278.1"/>
    <property type="molecule type" value="Genomic_DNA"/>
</dbReference>
<sequence>MTTPPLSPAAEALAEAMDGLLAILNRTADLVTAGDTVDFAGLEDEATALCNAVVHLPPPEARLFLPRLETVLAALERLETAVKKANELTQGKATVGRAAAAYRRAEDPEIG</sequence>
<organism evidence="1 2">
    <name type="scientific">Nitrospirillum iridis</name>
    <dbReference type="NCBI Taxonomy" id="765888"/>
    <lineage>
        <taxon>Bacteria</taxon>
        <taxon>Pseudomonadati</taxon>
        <taxon>Pseudomonadota</taxon>
        <taxon>Alphaproteobacteria</taxon>
        <taxon>Rhodospirillales</taxon>
        <taxon>Azospirillaceae</taxon>
        <taxon>Nitrospirillum</taxon>
    </lineage>
</organism>
<evidence type="ECO:0000313" key="2">
    <source>
        <dbReference type="Proteomes" id="UP000539175"/>
    </source>
</evidence>
<protein>
    <submittedName>
        <fullName evidence="1">Uncharacterized protein</fullName>
    </submittedName>
</protein>
<name>A0A7X0EEV2_9PROT</name>
<keyword evidence="2" id="KW-1185">Reference proteome</keyword>